<evidence type="ECO:0000256" key="3">
    <source>
        <dbReference type="ARBA" id="ARBA00022538"/>
    </source>
</evidence>
<keyword evidence="9" id="KW-0472">Membrane</keyword>
<dbReference type="EMBL" id="CAJHNH020000021">
    <property type="protein sequence ID" value="CAG5114652.1"/>
    <property type="molecule type" value="Genomic_DNA"/>
</dbReference>
<keyword evidence="15" id="KW-1185">Reference proteome</keyword>
<keyword evidence="2 11" id="KW-0813">Transport</keyword>
<dbReference type="InterPro" id="IPR016449">
    <property type="entry name" value="K_chnl_inward-rec_Kir"/>
</dbReference>
<sequence>VTLGFLMETFMLGLIFVKIARPKYRANTILFSRHAVVNQENGKLVLQVRVGDLRQSHLVDTSIAGMLIRRHSTEEGAYYPLYQFNCEFSANGMADRVFLLWPIILTHVIDKGSPFYDIRPADLSSEKFEIVLYLSGTVESTGEMCQARTSYLPKEILWGHRFERIEEYDIGHRRWHIDFAGFNDVVYTQNIRHSAKDLDAFREVEEERANKTSKANSLEAVATSSSSSTTTAASSSLHCDLSPTASPYDNTDAPLISKTKKKGRKGPKH</sequence>
<feature type="compositionally biased region" description="Low complexity" evidence="12">
    <location>
        <begin position="222"/>
        <end position="236"/>
    </location>
</feature>
<organism evidence="14 15">
    <name type="scientific">Candidula unifasciata</name>
    <dbReference type="NCBI Taxonomy" id="100452"/>
    <lineage>
        <taxon>Eukaryota</taxon>
        <taxon>Metazoa</taxon>
        <taxon>Spiralia</taxon>
        <taxon>Lophotrochozoa</taxon>
        <taxon>Mollusca</taxon>
        <taxon>Gastropoda</taxon>
        <taxon>Heterobranchia</taxon>
        <taxon>Euthyneura</taxon>
        <taxon>Panpulmonata</taxon>
        <taxon>Eupulmonata</taxon>
        <taxon>Stylommatophora</taxon>
        <taxon>Helicina</taxon>
        <taxon>Helicoidea</taxon>
        <taxon>Geomitridae</taxon>
        <taxon>Candidula</taxon>
    </lineage>
</organism>
<evidence type="ECO:0000256" key="5">
    <source>
        <dbReference type="ARBA" id="ARBA00022882"/>
    </source>
</evidence>
<evidence type="ECO:0000259" key="13">
    <source>
        <dbReference type="Pfam" id="PF17655"/>
    </source>
</evidence>
<evidence type="ECO:0000256" key="11">
    <source>
        <dbReference type="RuleBase" id="RU003822"/>
    </source>
</evidence>
<evidence type="ECO:0000256" key="1">
    <source>
        <dbReference type="ARBA" id="ARBA00004141"/>
    </source>
</evidence>
<keyword evidence="10 11" id="KW-0407">Ion channel</keyword>
<keyword evidence="3 11" id="KW-0633">Potassium transport</keyword>
<evidence type="ECO:0000256" key="8">
    <source>
        <dbReference type="ARBA" id="ARBA00023065"/>
    </source>
</evidence>
<feature type="region of interest" description="Disordered" evidence="12">
    <location>
        <begin position="209"/>
        <end position="269"/>
    </location>
</feature>
<accession>A0A8S3YH87</accession>
<comment type="caution">
    <text evidence="14">The sequence shown here is derived from an EMBL/GenBank/DDBJ whole genome shotgun (WGS) entry which is preliminary data.</text>
</comment>
<dbReference type="PRINTS" id="PR01320">
    <property type="entry name" value="KIRCHANNEL"/>
</dbReference>
<proteinExistence type="inferred from homology"/>
<dbReference type="PANTHER" id="PTHR11767:SF102">
    <property type="entry name" value="INWARDLY RECTIFYING POTASSIUM CHANNEL 1, ISOFORM F"/>
    <property type="match status" value="1"/>
</dbReference>
<evidence type="ECO:0000256" key="4">
    <source>
        <dbReference type="ARBA" id="ARBA00022692"/>
    </source>
</evidence>
<dbReference type="GO" id="GO:0005886">
    <property type="term" value="C:plasma membrane"/>
    <property type="evidence" value="ECO:0007669"/>
    <property type="project" value="TreeGrafter"/>
</dbReference>
<dbReference type="InterPro" id="IPR041647">
    <property type="entry name" value="IRK_C"/>
</dbReference>
<dbReference type="AlphaFoldDB" id="A0A8S3YH87"/>
<dbReference type="SUPFAM" id="SSF81296">
    <property type="entry name" value="E set domains"/>
    <property type="match status" value="1"/>
</dbReference>
<dbReference type="OrthoDB" id="273257at2759"/>
<evidence type="ECO:0000256" key="6">
    <source>
        <dbReference type="ARBA" id="ARBA00022958"/>
    </source>
</evidence>
<keyword evidence="4 11" id="KW-0812">Transmembrane</keyword>
<dbReference type="Pfam" id="PF17655">
    <property type="entry name" value="IRK_C"/>
    <property type="match status" value="1"/>
</dbReference>
<dbReference type="GO" id="GO:0034702">
    <property type="term" value="C:monoatomic ion channel complex"/>
    <property type="evidence" value="ECO:0007669"/>
    <property type="project" value="UniProtKB-KW"/>
</dbReference>
<dbReference type="GO" id="GO:1990573">
    <property type="term" value="P:potassium ion import across plasma membrane"/>
    <property type="evidence" value="ECO:0007669"/>
    <property type="project" value="TreeGrafter"/>
</dbReference>
<evidence type="ECO:0000313" key="15">
    <source>
        <dbReference type="Proteomes" id="UP000678393"/>
    </source>
</evidence>
<dbReference type="InterPro" id="IPR014756">
    <property type="entry name" value="Ig_E-set"/>
</dbReference>
<evidence type="ECO:0000256" key="9">
    <source>
        <dbReference type="ARBA" id="ARBA00023136"/>
    </source>
</evidence>
<keyword evidence="6 11" id="KW-0630">Potassium</keyword>
<dbReference type="Gene3D" id="1.10.287.70">
    <property type="match status" value="1"/>
</dbReference>
<dbReference type="InterPro" id="IPR013518">
    <property type="entry name" value="K_chnl_inward-rec_Kir_cyto"/>
</dbReference>
<comment type="subcellular location">
    <subcellularLocation>
        <location evidence="1 11">Membrane</location>
        <topology evidence="1 11">Multi-pass membrane protein</topology>
    </subcellularLocation>
</comment>
<gene>
    <name evidence="14" type="ORF">CUNI_LOCUS210</name>
</gene>
<keyword evidence="7" id="KW-1133">Transmembrane helix</keyword>
<keyword evidence="8 11" id="KW-0406">Ion transport</keyword>
<protein>
    <recommendedName>
        <fullName evidence="13">Inward rectifier potassium channel C-terminal domain-containing protein</fullName>
    </recommendedName>
</protein>
<feature type="domain" description="Inward rectifier potassium channel C-terminal" evidence="13">
    <location>
        <begin position="29"/>
        <end position="200"/>
    </location>
</feature>
<evidence type="ECO:0000256" key="2">
    <source>
        <dbReference type="ARBA" id="ARBA00022448"/>
    </source>
</evidence>
<comment type="similarity">
    <text evidence="11">Belongs to the inward rectifier-type potassium channel (TC 1.A.2.1) family.</text>
</comment>
<feature type="compositionally biased region" description="Basic residues" evidence="12">
    <location>
        <begin position="258"/>
        <end position="269"/>
    </location>
</feature>
<evidence type="ECO:0000256" key="7">
    <source>
        <dbReference type="ARBA" id="ARBA00022989"/>
    </source>
</evidence>
<dbReference type="GO" id="GO:0034765">
    <property type="term" value="P:regulation of monoatomic ion transmembrane transport"/>
    <property type="evidence" value="ECO:0007669"/>
    <property type="project" value="TreeGrafter"/>
</dbReference>
<keyword evidence="5 11" id="KW-0851">Voltage-gated channel</keyword>
<evidence type="ECO:0000313" key="14">
    <source>
        <dbReference type="EMBL" id="CAG5114652.1"/>
    </source>
</evidence>
<name>A0A8S3YH87_9EUPU</name>
<evidence type="ECO:0000256" key="12">
    <source>
        <dbReference type="SAM" id="MobiDB-lite"/>
    </source>
</evidence>
<evidence type="ECO:0000256" key="10">
    <source>
        <dbReference type="ARBA" id="ARBA00023303"/>
    </source>
</evidence>
<dbReference type="Proteomes" id="UP000678393">
    <property type="component" value="Unassembled WGS sequence"/>
</dbReference>
<dbReference type="Gene3D" id="2.60.40.1400">
    <property type="entry name" value="G protein-activated inward rectifier potassium channel 1"/>
    <property type="match status" value="1"/>
</dbReference>
<dbReference type="PANTHER" id="PTHR11767">
    <property type="entry name" value="INWARD RECTIFIER POTASSIUM CHANNEL"/>
    <property type="match status" value="1"/>
</dbReference>
<dbReference type="GO" id="GO:0005242">
    <property type="term" value="F:inward rectifier potassium channel activity"/>
    <property type="evidence" value="ECO:0007669"/>
    <property type="project" value="InterPro"/>
</dbReference>
<feature type="non-terminal residue" evidence="14">
    <location>
        <position position="1"/>
    </location>
</feature>
<reference evidence="14" key="1">
    <citation type="submission" date="2021-04" db="EMBL/GenBank/DDBJ databases">
        <authorList>
            <consortium name="Molecular Ecology Group"/>
        </authorList>
    </citation>
    <scope>NUCLEOTIDE SEQUENCE</scope>
</reference>